<organism evidence="5 6">
    <name type="scientific">Andreprevotia lacus DSM 23236</name>
    <dbReference type="NCBI Taxonomy" id="1121001"/>
    <lineage>
        <taxon>Bacteria</taxon>
        <taxon>Pseudomonadati</taxon>
        <taxon>Pseudomonadota</taxon>
        <taxon>Betaproteobacteria</taxon>
        <taxon>Neisseriales</taxon>
        <taxon>Chitinibacteraceae</taxon>
        <taxon>Andreprevotia</taxon>
    </lineage>
</organism>
<dbReference type="InterPro" id="IPR000801">
    <property type="entry name" value="Esterase-like"/>
</dbReference>
<dbReference type="SUPFAM" id="SSF51055">
    <property type="entry name" value="Carbohydrate binding domain"/>
    <property type="match status" value="2"/>
</dbReference>
<dbReference type="SMART" id="SM00495">
    <property type="entry name" value="ChtBD3"/>
    <property type="match status" value="2"/>
</dbReference>
<dbReference type="PANTHER" id="PTHR40841">
    <property type="entry name" value="SIDEROPHORE TRIACETYLFUSARININE C ESTERASE"/>
    <property type="match status" value="1"/>
</dbReference>
<dbReference type="STRING" id="1121001.SAMN02745857_03996"/>
<dbReference type="SUPFAM" id="SSF53474">
    <property type="entry name" value="alpha/beta-Hydrolases"/>
    <property type="match status" value="1"/>
</dbReference>
<protein>
    <submittedName>
        <fullName evidence="5">Predicted hydrolase of the alpha/beta superfamily</fullName>
    </submittedName>
</protein>
<dbReference type="InterPro" id="IPR029058">
    <property type="entry name" value="AB_hydrolase_fold"/>
</dbReference>
<evidence type="ECO:0000313" key="6">
    <source>
        <dbReference type="Proteomes" id="UP000192761"/>
    </source>
</evidence>
<keyword evidence="3" id="KW-0732">Signal</keyword>
<accession>A0A1W1Y0B7</accession>
<evidence type="ECO:0000256" key="2">
    <source>
        <dbReference type="ARBA" id="ARBA00022801"/>
    </source>
</evidence>
<dbReference type="Pfam" id="PF00756">
    <property type="entry name" value="Esterase"/>
    <property type="match status" value="1"/>
</dbReference>
<dbReference type="EMBL" id="FWXD01000039">
    <property type="protein sequence ID" value="SMC29660.1"/>
    <property type="molecule type" value="Genomic_DNA"/>
</dbReference>
<dbReference type="InterPro" id="IPR052558">
    <property type="entry name" value="Siderophore_Hydrolase_D"/>
</dbReference>
<dbReference type="InterPro" id="IPR003610">
    <property type="entry name" value="CBM5/12"/>
</dbReference>
<proteinExistence type="inferred from homology"/>
<dbReference type="GO" id="GO:0030246">
    <property type="term" value="F:carbohydrate binding"/>
    <property type="evidence" value="ECO:0007669"/>
    <property type="project" value="InterPro"/>
</dbReference>
<dbReference type="Pfam" id="PF02839">
    <property type="entry name" value="CBM_5_12"/>
    <property type="match status" value="2"/>
</dbReference>
<feature type="domain" description="Chitin-binding type-3" evidence="4">
    <location>
        <begin position="80"/>
        <end position="124"/>
    </location>
</feature>
<keyword evidence="6" id="KW-1185">Reference proteome</keyword>
<gene>
    <name evidence="5" type="ORF">SAMN02745857_03996</name>
</gene>
<dbReference type="GO" id="GO:0016788">
    <property type="term" value="F:hydrolase activity, acting on ester bonds"/>
    <property type="evidence" value="ECO:0007669"/>
    <property type="project" value="TreeGrafter"/>
</dbReference>
<dbReference type="GO" id="GO:0004553">
    <property type="term" value="F:hydrolase activity, hydrolyzing O-glycosyl compounds"/>
    <property type="evidence" value="ECO:0007669"/>
    <property type="project" value="InterPro"/>
</dbReference>
<keyword evidence="2 5" id="KW-0378">Hydrolase</keyword>
<dbReference type="Gene3D" id="3.40.50.1820">
    <property type="entry name" value="alpha/beta hydrolase"/>
    <property type="match status" value="1"/>
</dbReference>
<dbReference type="CDD" id="cd12215">
    <property type="entry name" value="ChiC_BD"/>
    <property type="match status" value="2"/>
</dbReference>
<evidence type="ECO:0000256" key="1">
    <source>
        <dbReference type="ARBA" id="ARBA00005622"/>
    </source>
</evidence>
<name>A0A1W1Y0B7_9NEIS</name>
<feature type="chain" id="PRO_5013229827" evidence="3">
    <location>
        <begin position="21"/>
        <end position="392"/>
    </location>
</feature>
<comment type="similarity">
    <text evidence="1">Belongs to the esterase D family.</text>
</comment>
<dbReference type="Proteomes" id="UP000192761">
    <property type="component" value="Unassembled WGS sequence"/>
</dbReference>
<dbReference type="PANTHER" id="PTHR40841:SF2">
    <property type="entry name" value="SIDEROPHORE-DEGRADING ESTERASE (EUROFUNG)"/>
    <property type="match status" value="1"/>
</dbReference>
<sequence>MQAKCFTLPALLLAAAITHAAPAWQNMQVYQAGDTITEAGIDYRAQWWTQGQTPQQHSGPPGSGQPWLVLNPAEPPLACGDAWRPGTAYNGNSVVSRQGRNYLASWWSSGSDPAINASSPWRDLGSCNYLASYSYDVTAQQVQPLAFAGQTLSANYRIQVRLPAQFNPDRAYPVLYVLDWFVLGAGVTVQYQALEASGKIQPLILVGVDCPDSIDACWLRRERDYTPAWWQAEEDYLGNTDPNLQITGGGPRLLALLRDQVIPRIETRYLANTAARGLHGTSLSGLFAADVLVRQPGSFGRYLINSPSLWYQDGLLISQAQAAPASQFATVQHAFFSMGELEGQPYLQDTATLASVISARQVPVQNAVFAGRDHETAGLDATTAGLLSAYPR</sequence>
<reference evidence="5 6" key="1">
    <citation type="submission" date="2017-04" db="EMBL/GenBank/DDBJ databases">
        <authorList>
            <person name="Afonso C.L."/>
            <person name="Miller P.J."/>
            <person name="Scott M.A."/>
            <person name="Spackman E."/>
            <person name="Goraichik I."/>
            <person name="Dimitrov K.M."/>
            <person name="Suarez D.L."/>
            <person name="Swayne D.E."/>
        </authorList>
    </citation>
    <scope>NUCLEOTIDE SEQUENCE [LARGE SCALE GENOMIC DNA]</scope>
    <source>
        <strain evidence="5 6">DSM 23236</strain>
    </source>
</reference>
<dbReference type="GO" id="GO:0005576">
    <property type="term" value="C:extracellular region"/>
    <property type="evidence" value="ECO:0007669"/>
    <property type="project" value="InterPro"/>
</dbReference>
<evidence type="ECO:0000259" key="4">
    <source>
        <dbReference type="SMART" id="SM00495"/>
    </source>
</evidence>
<feature type="domain" description="Chitin-binding type-3" evidence="4">
    <location>
        <begin position="21"/>
        <end position="70"/>
    </location>
</feature>
<dbReference type="RefSeq" id="WP_176217035.1">
    <property type="nucleotide sequence ID" value="NZ_FWXD01000039.1"/>
</dbReference>
<evidence type="ECO:0000256" key="3">
    <source>
        <dbReference type="SAM" id="SignalP"/>
    </source>
</evidence>
<dbReference type="AlphaFoldDB" id="A0A1W1Y0B7"/>
<dbReference type="InterPro" id="IPR036573">
    <property type="entry name" value="CBM_sf_5/12"/>
</dbReference>
<evidence type="ECO:0000313" key="5">
    <source>
        <dbReference type="EMBL" id="SMC29660.1"/>
    </source>
</evidence>
<feature type="signal peptide" evidence="3">
    <location>
        <begin position="1"/>
        <end position="20"/>
    </location>
</feature>
<dbReference type="Gene3D" id="2.10.10.20">
    <property type="entry name" value="Carbohydrate-binding module superfamily 5/12"/>
    <property type="match status" value="2"/>
</dbReference>
<dbReference type="GO" id="GO:0005975">
    <property type="term" value="P:carbohydrate metabolic process"/>
    <property type="evidence" value="ECO:0007669"/>
    <property type="project" value="InterPro"/>
</dbReference>